<dbReference type="AlphaFoldDB" id="X1R134"/>
<gene>
    <name evidence="1" type="ORF">S12H4_24048</name>
</gene>
<dbReference type="Gene3D" id="3.20.20.80">
    <property type="entry name" value="Glycosidases"/>
    <property type="match status" value="1"/>
</dbReference>
<comment type="caution">
    <text evidence="1">The sequence shown here is derived from an EMBL/GenBank/DDBJ whole genome shotgun (WGS) entry which is preliminary data.</text>
</comment>
<organism evidence="1">
    <name type="scientific">marine sediment metagenome</name>
    <dbReference type="NCBI Taxonomy" id="412755"/>
    <lineage>
        <taxon>unclassified sequences</taxon>
        <taxon>metagenomes</taxon>
        <taxon>ecological metagenomes</taxon>
    </lineage>
</organism>
<dbReference type="EMBL" id="BARW01012932">
    <property type="protein sequence ID" value="GAI74472.1"/>
    <property type="molecule type" value="Genomic_DNA"/>
</dbReference>
<dbReference type="InterPro" id="IPR017853">
    <property type="entry name" value="GH"/>
</dbReference>
<dbReference type="SUPFAM" id="SSF51445">
    <property type="entry name" value="(Trans)glycosidases"/>
    <property type="match status" value="1"/>
</dbReference>
<reference evidence="1" key="1">
    <citation type="journal article" date="2014" name="Front. Microbiol.">
        <title>High frequency of phylogenetically diverse reductive dehalogenase-homologous genes in deep subseafloor sedimentary metagenomes.</title>
        <authorList>
            <person name="Kawai M."/>
            <person name="Futagami T."/>
            <person name="Toyoda A."/>
            <person name="Takaki Y."/>
            <person name="Nishi S."/>
            <person name="Hori S."/>
            <person name="Arai W."/>
            <person name="Tsubouchi T."/>
            <person name="Morono Y."/>
            <person name="Uchiyama I."/>
            <person name="Ito T."/>
            <person name="Fujiyama A."/>
            <person name="Inagaki F."/>
            <person name="Takami H."/>
        </authorList>
    </citation>
    <scope>NUCLEOTIDE SEQUENCE</scope>
    <source>
        <strain evidence="1">Expedition CK06-06</strain>
    </source>
</reference>
<evidence type="ECO:0000313" key="1">
    <source>
        <dbReference type="EMBL" id="GAI74472.1"/>
    </source>
</evidence>
<feature type="non-terminal residue" evidence="1">
    <location>
        <position position="1"/>
    </location>
</feature>
<proteinExistence type="predicted"/>
<sequence length="176" mass="19607">EEEYHVDGTTMTIPQTIINLKSVATDVQVIFTNGNVSYSCWQNTIDDWIVAGKGDIDILASNVYMGGNGSYDEIWKTRTTNLVNAFGADGTYITEFAPSYSSLDDYSTDEAVQAAAVTEMIEYIRASGINRALFHTWWGDTFGVVKTDDTYRQLWNQALLNTEPVKFVTVPTKTTT</sequence>
<name>X1R134_9ZZZZ</name>
<protein>
    <recommendedName>
        <fullName evidence="2">Asl1-like glycosyl hydrolase catalytic domain-containing protein</fullName>
    </recommendedName>
</protein>
<accession>X1R134</accession>
<feature type="non-terminal residue" evidence="1">
    <location>
        <position position="176"/>
    </location>
</feature>
<evidence type="ECO:0008006" key="2">
    <source>
        <dbReference type="Google" id="ProtNLM"/>
    </source>
</evidence>